<evidence type="ECO:0000313" key="9">
    <source>
        <dbReference type="Proteomes" id="UP000295773"/>
    </source>
</evidence>
<name>A0A4R3TAW5_9FIRM</name>
<dbReference type="PROSITE" id="PS50110">
    <property type="entry name" value="RESPONSE_REGULATORY"/>
    <property type="match status" value="1"/>
</dbReference>
<evidence type="ECO:0000256" key="5">
    <source>
        <dbReference type="PROSITE-ProRule" id="PRU00169"/>
    </source>
</evidence>
<protein>
    <submittedName>
        <fullName evidence="8">LuxR family two component transcriptional regulator</fullName>
    </submittedName>
</protein>
<keyword evidence="3" id="KW-0238">DNA-binding</keyword>
<dbReference type="InterPro" id="IPR011006">
    <property type="entry name" value="CheY-like_superfamily"/>
</dbReference>
<dbReference type="Pfam" id="PF00072">
    <property type="entry name" value="Response_reg"/>
    <property type="match status" value="1"/>
</dbReference>
<dbReference type="InterPro" id="IPR000792">
    <property type="entry name" value="Tscrpt_reg_LuxR_C"/>
</dbReference>
<dbReference type="PROSITE" id="PS50043">
    <property type="entry name" value="HTH_LUXR_2"/>
    <property type="match status" value="1"/>
</dbReference>
<keyword evidence="4" id="KW-0804">Transcription</keyword>
<dbReference type="SMART" id="SM00448">
    <property type="entry name" value="REC"/>
    <property type="match status" value="1"/>
</dbReference>
<dbReference type="EMBL" id="SMBP01000014">
    <property type="protein sequence ID" value="TCU58339.1"/>
    <property type="molecule type" value="Genomic_DNA"/>
</dbReference>
<dbReference type="InterPro" id="IPR016032">
    <property type="entry name" value="Sig_transdc_resp-reg_C-effctor"/>
</dbReference>
<dbReference type="InterPro" id="IPR039420">
    <property type="entry name" value="WalR-like"/>
</dbReference>
<evidence type="ECO:0000259" key="7">
    <source>
        <dbReference type="PROSITE" id="PS50110"/>
    </source>
</evidence>
<dbReference type="PRINTS" id="PR00038">
    <property type="entry name" value="HTHLUXR"/>
</dbReference>
<dbReference type="Proteomes" id="UP000295773">
    <property type="component" value="Unassembled WGS sequence"/>
</dbReference>
<dbReference type="PANTHER" id="PTHR43214:SF40">
    <property type="entry name" value="TRANSCRIPTIONAL REGULATORY PROTEIN LNRK"/>
    <property type="match status" value="1"/>
</dbReference>
<dbReference type="GeneID" id="73794731"/>
<dbReference type="Gene3D" id="3.40.50.2300">
    <property type="match status" value="1"/>
</dbReference>
<reference evidence="8 9" key="1">
    <citation type="submission" date="2019-03" db="EMBL/GenBank/DDBJ databases">
        <title>Genomic Encyclopedia of Type Strains, Phase IV (KMG-IV): sequencing the most valuable type-strain genomes for metagenomic binning, comparative biology and taxonomic classification.</title>
        <authorList>
            <person name="Goeker M."/>
        </authorList>
    </citation>
    <scope>NUCLEOTIDE SEQUENCE [LARGE SCALE GENOMIC DNA]</scope>
    <source>
        <strain evidence="8 9">DSM 29481</strain>
    </source>
</reference>
<evidence type="ECO:0000256" key="2">
    <source>
        <dbReference type="ARBA" id="ARBA00023015"/>
    </source>
</evidence>
<sequence length="219" mass="24817">MIKILIADDQELIRESLKIILSTNNEFEVIDTVGSGKEVVESIRRHIPDIILMDVRMPDMDGVQCTKFVKEVYPEIKVIVLTTFDDDEYIFSALKYGASGYLLKGVSLDELTSAIKTVLQGGAIFNPNVASKVTKIFSEMAKNNIVAERIHDEDLPNLSDTEWKIIQQVSQGLSNKEIAEILKFTEGTIRNYLSVILDKLQLRDRTQLAIWYIHRGKEA</sequence>
<keyword evidence="2" id="KW-0805">Transcription regulation</keyword>
<gene>
    <name evidence="8" type="ORF">EDD61_11471</name>
</gene>
<evidence type="ECO:0000259" key="6">
    <source>
        <dbReference type="PROSITE" id="PS50043"/>
    </source>
</evidence>
<dbReference type="Pfam" id="PF00196">
    <property type="entry name" value="GerE"/>
    <property type="match status" value="1"/>
</dbReference>
<dbReference type="GO" id="GO:0003677">
    <property type="term" value="F:DNA binding"/>
    <property type="evidence" value="ECO:0007669"/>
    <property type="project" value="UniProtKB-KW"/>
</dbReference>
<evidence type="ECO:0000313" key="8">
    <source>
        <dbReference type="EMBL" id="TCU58339.1"/>
    </source>
</evidence>
<feature type="modified residue" description="4-aspartylphosphate" evidence="5">
    <location>
        <position position="54"/>
    </location>
</feature>
<dbReference type="SUPFAM" id="SSF52172">
    <property type="entry name" value="CheY-like"/>
    <property type="match status" value="1"/>
</dbReference>
<dbReference type="CDD" id="cd06170">
    <property type="entry name" value="LuxR_C_like"/>
    <property type="match status" value="1"/>
</dbReference>
<dbReference type="RefSeq" id="WP_008689942.1">
    <property type="nucleotide sequence ID" value="NZ_AP024510.1"/>
</dbReference>
<evidence type="ECO:0000256" key="4">
    <source>
        <dbReference type="ARBA" id="ARBA00023163"/>
    </source>
</evidence>
<keyword evidence="1 5" id="KW-0597">Phosphoprotein</keyword>
<dbReference type="SMART" id="SM00421">
    <property type="entry name" value="HTH_LUXR"/>
    <property type="match status" value="1"/>
</dbReference>
<proteinExistence type="predicted"/>
<accession>A0A4R3TAW5</accession>
<dbReference type="InterPro" id="IPR058245">
    <property type="entry name" value="NreC/VraR/RcsB-like_REC"/>
</dbReference>
<keyword evidence="9" id="KW-1185">Reference proteome</keyword>
<dbReference type="GO" id="GO:0000160">
    <property type="term" value="P:phosphorelay signal transduction system"/>
    <property type="evidence" value="ECO:0007669"/>
    <property type="project" value="InterPro"/>
</dbReference>
<organism evidence="8 9">
    <name type="scientific">Longicatena caecimuris</name>
    <dbReference type="NCBI Taxonomy" id="1796635"/>
    <lineage>
        <taxon>Bacteria</taxon>
        <taxon>Bacillati</taxon>
        <taxon>Bacillota</taxon>
        <taxon>Erysipelotrichia</taxon>
        <taxon>Erysipelotrichales</taxon>
        <taxon>Erysipelotrichaceae</taxon>
        <taxon>Longicatena</taxon>
    </lineage>
</organism>
<evidence type="ECO:0000256" key="1">
    <source>
        <dbReference type="ARBA" id="ARBA00022553"/>
    </source>
</evidence>
<evidence type="ECO:0000256" key="3">
    <source>
        <dbReference type="ARBA" id="ARBA00023125"/>
    </source>
</evidence>
<comment type="caution">
    <text evidence="8">The sequence shown here is derived from an EMBL/GenBank/DDBJ whole genome shotgun (WGS) entry which is preliminary data.</text>
</comment>
<feature type="domain" description="Response regulatory" evidence="7">
    <location>
        <begin position="3"/>
        <end position="119"/>
    </location>
</feature>
<dbReference type="CDD" id="cd17535">
    <property type="entry name" value="REC_NarL-like"/>
    <property type="match status" value="1"/>
</dbReference>
<dbReference type="PANTHER" id="PTHR43214">
    <property type="entry name" value="TWO-COMPONENT RESPONSE REGULATOR"/>
    <property type="match status" value="1"/>
</dbReference>
<dbReference type="SUPFAM" id="SSF46894">
    <property type="entry name" value="C-terminal effector domain of the bipartite response regulators"/>
    <property type="match status" value="1"/>
</dbReference>
<dbReference type="GO" id="GO:0006355">
    <property type="term" value="P:regulation of DNA-templated transcription"/>
    <property type="evidence" value="ECO:0007669"/>
    <property type="project" value="InterPro"/>
</dbReference>
<dbReference type="InterPro" id="IPR001789">
    <property type="entry name" value="Sig_transdc_resp-reg_receiver"/>
</dbReference>
<dbReference type="AlphaFoldDB" id="A0A4R3TAW5"/>
<feature type="domain" description="HTH luxR-type" evidence="6">
    <location>
        <begin position="151"/>
        <end position="216"/>
    </location>
</feature>